<dbReference type="Proteomes" id="UP000054858">
    <property type="component" value="Unassembled WGS sequence"/>
</dbReference>
<dbReference type="GO" id="GO:0015483">
    <property type="term" value="F:long-chain fatty acid transporting porin activity"/>
    <property type="evidence" value="ECO:0007669"/>
    <property type="project" value="TreeGrafter"/>
</dbReference>
<dbReference type="PANTHER" id="PTHR35093:SF8">
    <property type="entry name" value="OUTER MEMBRANE PROTEIN NMB0088-RELATED"/>
    <property type="match status" value="1"/>
</dbReference>
<evidence type="ECO:0000313" key="10">
    <source>
        <dbReference type="Proteomes" id="UP000054858"/>
    </source>
</evidence>
<feature type="chain" id="PRO_5006915983" evidence="8">
    <location>
        <begin position="25"/>
        <end position="463"/>
    </location>
</feature>
<feature type="signal peptide" evidence="8">
    <location>
        <begin position="1"/>
        <end position="24"/>
    </location>
</feature>
<evidence type="ECO:0000256" key="7">
    <source>
        <dbReference type="ARBA" id="ARBA00023237"/>
    </source>
</evidence>
<keyword evidence="4" id="KW-0812">Transmembrane</keyword>
<dbReference type="Gene3D" id="2.40.160.60">
    <property type="entry name" value="Outer membrane protein transport protein (OMPP1/FadL/TodX)"/>
    <property type="match status" value="1"/>
</dbReference>
<comment type="subcellular location">
    <subcellularLocation>
        <location evidence="1">Cell outer membrane</location>
        <topology evidence="1">Multi-pass membrane protein</topology>
    </subcellularLocation>
</comment>
<dbReference type="Pfam" id="PF03349">
    <property type="entry name" value="Toluene_X"/>
    <property type="match status" value="1"/>
</dbReference>
<reference evidence="9 10" key="1">
    <citation type="submission" date="2015-11" db="EMBL/GenBank/DDBJ databases">
        <title>Genomic analysis of 38 Legionella species identifies large and diverse effector repertoires.</title>
        <authorList>
            <person name="Burstein D."/>
            <person name="Amaro F."/>
            <person name="Zusman T."/>
            <person name="Lifshitz Z."/>
            <person name="Cohen O."/>
            <person name="Gilbert J.A."/>
            <person name="Pupko T."/>
            <person name="Shuman H.A."/>
            <person name="Segal G."/>
        </authorList>
    </citation>
    <scope>NUCLEOTIDE SEQUENCE [LARGE SCALE GENOMIC DNA]</scope>
    <source>
        <strain evidence="9 10">Oak Ridge-10</strain>
    </source>
</reference>
<accession>A0A0W0WZS4</accession>
<comment type="caution">
    <text evidence="9">The sequence shown here is derived from an EMBL/GenBank/DDBJ whole genome shotgun (WGS) entry which is preliminary data.</text>
</comment>
<evidence type="ECO:0000256" key="4">
    <source>
        <dbReference type="ARBA" id="ARBA00022692"/>
    </source>
</evidence>
<evidence type="ECO:0000256" key="2">
    <source>
        <dbReference type="ARBA" id="ARBA00008163"/>
    </source>
</evidence>
<organism evidence="9 10">
    <name type="scientific">Legionella oakridgensis</name>
    <dbReference type="NCBI Taxonomy" id="29423"/>
    <lineage>
        <taxon>Bacteria</taxon>
        <taxon>Pseudomonadati</taxon>
        <taxon>Pseudomonadota</taxon>
        <taxon>Gammaproteobacteria</taxon>
        <taxon>Legionellales</taxon>
        <taxon>Legionellaceae</taxon>
        <taxon>Legionella</taxon>
    </lineage>
</organism>
<evidence type="ECO:0000256" key="5">
    <source>
        <dbReference type="ARBA" id="ARBA00022729"/>
    </source>
</evidence>
<dbReference type="EMBL" id="LNYP01000029">
    <property type="protein sequence ID" value="KTD37794.1"/>
    <property type="molecule type" value="Genomic_DNA"/>
</dbReference>
<name>A0A0W0WZS4_9GAMM</name>
<protein>
    <submittedName>
        <fullName evidence="9">Long chain fatty acid transporter</fullName>
    </submittedName>
</protein>
<comment type="similarity">
    <text evidence="2">Belongs to the OmpP1/FadL family.</text>
</comment>
<dbReference type="InterPro" id="IPR005017">
    <property type="entry name" value="OMPP1/FadL/TodX"/>
</dbReference>
<dbReference type="SUPFAM" id="SSF56935">
    <property type="entry name" value="Porins"/>
    <property type="match status" value="1"/>
</dbReference>
<keyword evidence="5 8" id="KW-0732">Signal</keyword>
<dbReference type="GO" id="GO:0009279">
    <property type="term" value="C:cell outer membrane"/>
    <property type="evidence" value="ECO:0007669"/>
    <property type="project" value="UniProtKB-SubCell"/>
</dbReference>
<dbReference type="AlphaFoldDB" id="A0A0W0WZS4"/>
<keyword evidence="6" id="KW-0472">Membrane</keyword>
<dbReference type="PANTHER" id="PTHR35093">
    <property type="entry name" value="OUTER MEMBRANE PROTEIN NMB0088-RELATED"/>
    <property type="match status" value="1"/>
</dbReference>
<keyword evidence="7" id="KW-0998">Cell outer membrane</keyword>
<evidence type="ECO:0000256" key="1">
    <source>
        <dbReference type="ARBA" id="ARBA00004571"/>
    </source>
</evidence>
<keyword evidence="3" id="KW-1134">Transmembrane beta strand</keyword>
<dbReference type="PATRIC" id="fig|29423.5.peg.1542"/>
<evidence type="ECO:0000256" key="6">
    <source>
        <dbReference type="ARBA" id="ARBA00023136"/>
    </source>
</evidence>
<evidence type="ECO:0000313" key="9">
    <source>
        <dbReference type="EMBL" id="KTD37794.1"/>
    </source>
</evidence>
<evidence type="ECO:0000256" key="8">
    <source>
        <dbReference type="SAM" id="SignalP"/>
    </source>
</evidence>
<evidence type="ECO:0000256" key="3">
    <source>
        <dbReference type="ARBA" id="ARBA00022452"/>
    </source>
</evidence>
<sequence length="463" mass="49565">MQTPVRTAISVAIGAMLANNIVNAGAFSLYTEGSTTAVGNYAAGIAAEVADASTGWYNPAGLVFLGKQQALLSGVGVFPSTKLSGSSTFTTIGLPSYTQPFSNLQASKDAFVPAFHYALPLADRAAFGLSIVSPFGLSTEYSNSSQVRYAATFTELLSVTVSPELAGKLTDNLAIGAGLDLQWAQVKFNRMLGAPTLLQVFGAPPTMWDSSSYNKGHSFGVGFHAGVLAMFNDQHTRVGLNYQSRMNHTFDGYSVLTGPLADVPLFQDAAATFRTDNLYSNDIQFPEIVTLSAYQDVNERLAVLGSIVYTGWNVFKTIQLNNVAAATPLVGPVVVTSTSAQNYRDAWRFAVGANYRVNEQWMLRVGGGYDQTPTVDAERDMRLPDADRWALSIGAHYQMRPALGFDVGYTHLFASGDTTVNKTEPLGTTSAYNVTASGKPHADLVGIQAVWTIDKEQAPIPTK</sequence>
<proteinExistence type="inferred from homology"/>
<gene>
    <name evidence="9" type="ORF">Loak_1470</name>
</gene>